<dbReference type="EMBL" id="BACD03000042">
    <property type="protein sequence ID" value="GAO51205.1"/>
    <property type="molecule type" value="Genomic_DNA"/>
</dbReference>
<dbReference type="AlphaFoldDB" id="A0A0E9NP50"/>
<keyword evidence="2" id="KW-0472">Membrane</keyword>
<keyword evidence="2" id="KW-1133">Transmembrane helix</keyword>
<dbReference type="OMA" id="IGWFVWW"/>
<gene>
    <name evidence="3" type="ORF">G7K_5316-t1</name>
</gene>
<evidence type="ECO:0000256" key="2">
    <source>
        <dbReference type="SAM" id="Phobius"/>
    </source>
</evidence>
<keyword evidence="4" id="KW-1185">Reference proteome</keyword>
<evidence type="ECO:0000256" key="1">
    <source>
        <dbReference type="SAM" id="MobiDB-lite"/>
    </source>
</evidence>
<dbReference type="Proteomes" id="UP000033140">
    <property type="component" value="Unassembled WGS sequence"/>
</dbReference>
<reference evidence="3 4" key="2">
    <citation type="journal article" date="2014" name="J. Gen. Appl. Microbiol.">
        <title>The early diverging ascomycetous budding yeast Saitoella complicata has three histone deacetylases belonging to the Clr6, Hos2, and Rpd3 lineages.</title>
        <authorList>
            <person name="Nishida H."/>
            <person name="Matsumoto T."/>
            <person name="Kondo S."/>
            <person name="Hamamoto M."/>
            <person name="Yoshikawa H."/>
        </authorList>
    </citation>
    <scope>NUCLEOTIDE SEQUENCE [LARGE SCALE GENOMIC DNA]</scope>
    <source>
        <strain evidence="3 4">NRRL Y-17804</strain>
    </source>
</reference>
<name>A0A0E9NP50_SAICN</name>
<feature type="transmembrane region" description="Helical" evidence="2">
    <location>
        <begin position="281"/>
        <end position="299"/>
    </location>
</feature>
<keyword evidence="2" id="KW-0812">Transmembrane</keyword>
<comment type="caution">
    <text evidence="3">The sequence shown here is derived from an EMBL/GenBank/DDBJ whole genome shotgun (WGS) entry which is preliminary data.</text>
</comment>
<sequence>MPNDACRRSEPQPVAVQDFEWYPELTVRKKKGPSFTFVSRLLKMKNVLRSLTIAISAFAVASSAAPAVIGEPGDDELAATMASAADAAGLTGTSGEEAELVTAMLAETEAAASTEAVEWAPGTAPANPVSDDEAFLAMHCTPDRYTVAPFCLPAPGAWWVKDHSYVISWDPAAFPNTEHLTLALVYGSNSTVSESLKAPVFAVHDSKVSNTKGVHAFKVDGRWLKGKGEQSVFVVAMLEDHVEGEELRIHRGPSFTLKKGLPKKPKTPPPKISNDDPNLKIAVPVVAILIIGFLILVVLSTRGVRTLPDFTKKQKKDRKGKAKGQYRALADDDYEMVASQDDLMKRYKD</sequence>
<dbReference type="InterPro" id="IPR028000">
    <property type="entry name" value="Pma1"/>
</dbReference>
<reference evidence="3 4" key="3">
    <citation type="journal article" date="2015" name="Genome Announc.">
        <title>Draft Genome Sequence of the Archiascomycetous Yeast Saitoella complicata.</title>
        <authorList>
            <person name="Yamauchi K."/>
            <person name="Kondo S."/>
            <person name="Hamamoto M."/>
            <person name="Takahashi Y."/>
            <person name="Ogura Y."/>
            <person name="Hayashi T."/>
            <person name="Nishida H."/>
        </authorList>
    </citation>
    <scope>NUCLEOTIDE SEQUENCE [LARGE SCALE GENOMIC DNA]</scope>
    <source>
        <strain evidence="3 4">NRRL Y-17804</strain>
    </source>
</reference>
<accession>A0A0E9NP50</accession>
<evidence type="ECO:0000313" key="3">
    <source>
        <dbReference type="EMBL" id="GAO51205.1"/>
    </source>
</evidence>
<organism evidence="3 4">
    <name type="scientific">Saitoella complicata (strain BCRC 22490 / CBS 7301 / JCM 7358 / NBRC 10748 / NRRL Y-17804)</name>
    <dbReference type="NCBI Taxonomy" id="698492"/>
    <lineage>
        <taxon>Eukaryota</taxon>
        <taxon>Fungi</taxon>
        <taxon>Dikarya</taxon>
        <taxon>Ascomycota</taxon>
        <taxon>Taphrinomycotina</taxon>
        <taxon>Taphrinomycotina incertae sedis</taxon>
        <taxon>Saitoella</taxon>
    </lineage>
</organism>
<proteinExistence type="predicted"/>
<protein>
    <submittedName>
        <fullName evidence="3">Uncharacterized protein</fullName>
    </submittedName>
</protein>
<reference evidence="3 4" key="1">
    <citation type="journal article" date="2011" name="J. Gen. Appl. Microbiol.">
        <title>Draft genome sequencing of the enigmatic yeast Saitoella complicata.</title>
        <authorList>
            <person name="Nishida H."/>
            <person name="Hamamoto M."/>
            <person name="Sugiyama J."/>
        </authorList>
    </citation>
    <scope>NUCLEOTIDE SEQUENCE [LARGE SCALE GENOMIC DNA]</scope>
    <source>
        <strain evidence="3 4">NRRL Y-17804</strain>
    </source>
</reference>
<feature type="region of interest" description="Disordered" evidence="1">
    <location>
        <begin position="255"/>
        <end position="274"/>
    </location>
</feature>
<evidence type="ECO:0000313" key="4">
    <source>
        <dbReference type="Proteomes" id="UP000033140"/>
    </source>
</evidence>
<dbReference type="Pfam" id="PF14610">
    <property type="entry name" value="Psg1"/>
    <property type="match status" value="1"/>
</dbReference>